<dbReference type="Gene3D" id="1.25.40.420">
    <property type="match status" value="1"/>
</dbReference>
<evidence type="ECO:0000256" key="1">
    <source>
        <dbReference type="SAM" id="MobiDB-lite"/>
    </source>
</evidence>
<dbReference type="EMBL" id="CACRXK020003246">
    <property type="protein sequence ID" value="CAB3998005.1"/>
    <property type="molecule type" value="Genomic_DNA"/>
</dbReference>
<dbReference type="InterPro" id="IPR001229">
    <property type="entry name" value="Jacalin-like_lectin_dom"/>
</dbReference>
<dbReference type="SUPFAM" id="SSF51101">
    <property type="entry name" value="Mannose-binding lectins"/>
    <property type="match status" value="1"/>
</dbReference>
<sequence>MENPLLSHLEGMLTRNEEQAASRTYSKDEKNHAKNMLERMYKCYEEGKFCDATLVVGENEIKTHRLVLTSLSEYFSGLFDNNWKDSKQDKIEIKEFDEATLKCILHFAYTEELQLNPSNVLRVLAAGNFLQLFELDFIKVSIGDYLEKKVNNDNCPAMLVISEQFNVVKMKNFLVKYAARNFSGVSQSEDFLELSVELLVEILQSKVLVADYGRDFLPLPTEQEDFILDIVLKYVSHQCENEQQTDLLLSKLIHYIHFHCLSALSLEKLCCYASNPSCSRTLELIKQAKEEIEAEDDELVKLWGTEREGSISKERCCKIHADRVHVGPTQTTFGDESFTRAPHLFIRGMQIWIRLWDNRPVIGGLKVFYSNGESPMYGGDDEDSEVYEFHLGDDERIVKAEVRSGWMVDSLMFFTKKRQGLGPYGGDGGTKYTEEPKGEYGFLSYLKGAVVNAQGKLGIAKLQLIWKEYLVDECDSDGVDIEDGDRDSSISSECSQYMTYTSESE</sequence>
<dbReference type="SMART" id="SM00875">
    <property type="entry name" value="BACK"/>
    <property type="match status" value="1"/>
</dbReference>
<protein>
    <submittedName>
        <fullName evidence="2">Kelch 25</fullName>
    </submittedName>
</protein>
<dbReference type="PROSITE" id="PS50097">
    <property type="entry name" value="BTB"/>
    <property type="match status" value="1"/>
</dbReference>
<dbReference type="Proteomes" id="UP001152795">
    <property type="component" value="Unassembled WGS sequence"/>
</dbReference>
<evidence type="ECO:0000313" key="3">
    <source>
        <dbReference type="Proteomes" id="UP001152795"/>
    </source>
</evidence>
<dbReference type="SUPFAM" id="SSF54695">
    <property type="entry name" value="POZ domain"/>
    <property type="match status" value="1"/>
</dbReference>
<feature type="region of interest" description="Disordered" evidence="1">
    <location>
        <begin position="481"/>
        <end position="505"/>
    </location>
</feature>
<accession>A0A6S7H224</accession>
<keyword evidence="3" id="KW-1185">Reference proteome</keyword>
<dbReference type="InterPro" id="IPR011705">
    <property type="entry name" value="BACK"/>
</dbReference>
<evidence type="ECO:0000313" key="2">
    <source>
        <dbReference type="EMBL" id="CAB3998005.1"/>
    </source>
</evidence>
<dbReference type="Pfam" id="PF07707">
    <property type="entry name" value="BACK"/>
    <property type="match status" value="1"/>
</dbReference>
<proteinExistence type="predicted"/>
<dbReference type="Gene3D" id="3.30.710.10">
    <property type="entry name" value="Potassium Channel Kv1.1, Chain A"/>
    <property type="match status" value="1"/>
</dbReference>
<feature type="compositionally biased region" description="Polar residues" evidence="1">
    <location>
        <begin position="489"/>
        <end position="505"/>
    </location>
</feature>
<dbReference type="OrthoDB" id="6357972at2759"/>
<dbReference type="InterPro" id="IPR036404">
    <property type="entry name" value="Jacalin-like_lectin_dom_sf"/>
</dbReference>
<dbReference type="SMART" id="SM00225">
    <property type="entry name" value="BTB"/>
    <property type="match status" value="1"/>
</dbReference>
<dbReference type="InterPro" id="IPR000210">
    <property type="entry name" value="BTB/POZ_dom"/>
</dbReference>
<name>A0A6S7H224_PARCT</name>
<dbReference type="PANTHER" id="PTHR45632">
    <property type="entry name" value="LD33804P"/>
    <property type="match status" value="1"/>
</dbReference>
<dbReference type="CDD" id="cd18186">
    <property type="entry name" value="BTB_POZ_ZBTB_KLHL-like"/>
    <property type="match status" value="1"/>
</dbReference>
<comment type="caution">
    <text evidence="2">The sequence shown here is derived from an EMBL/GenBank/DDBJ whole genome shotgun (WGS) entry which is preliminary data.</text>
</comment>
<organism evidence="2 3">
    <name type="scientific">Paramuricea clavata</name>
    <name type="common">Red gorgonian</name>
    <name type="synonym">Violescent sea-whip</name>
    <dbReference type="NCBI Taxonomy" id="317549"/>
    <lineage>
        <taxon>Eukaryota</taxon>
        <taxon>Metazoa</taxon>
        <taxon>Cnidaria</taxon>
        <taxon>Anthozoa</taxon>
        <taxon>Octocorallia</taxon>
        <taxon>Malacalcyonacea</taxon>
        <taxon>Plexauridae</taxon>
        <taxon>Paramuricea</taxon>
    </lineage>
</organism>
<dbReference type="AlphaFoldDB" id="A0A6S7H224"/>
<dbReference type="InterPro" id="IPR011333">
    <property type="entry name" value="SKP1/BTB/POZ_sf"/>
</dbReference>
<reference evidence="2" key="1">
    <citation type="submission" date="2020-04" db="EMBL/GenBank/DDBJ databases">
        <authorList>
            <person name="Alioto T."/>
            <person name="Alioto T."/>
            <person name="Gomez Garrido J."/>
        </authorList>
    </citation>
    <scope>NUCLEOTIDE SEQUENCE</scope>
    <source>
        <strain evidence="2">A484AB</strain>
    </source>
</reference>
<dbReference type="Pfam" id="PF00651">
    <property type="entry name" value="BTB"/>
    <property type="match status" value="1"/>
</dbReference>
<dbReference type="CDD" id="cd14733">
    <property type="entry name" value="BACK"/>
    <property type="match status" value="1"/>
</dbReference>
<dbReference type="Pfam" id="PF01419">
    <property type="entry name" value="Jacalin"/>
    <property type="match status" value="1"/>
</dbReference>
<dbReference type="Gene3D" id="2.100.10.30">
    <property type="entry name" value="Jacalin-like lectin domain"/>
    <property type="match status" value="1"/>
</dbReference>
<gene>
    <name evidence="2" type="ORF">PACLA_8A050068</name>
</gene>